<dbReference type="OrthoDB" id="5363290at2759"/>
<dbReference type="Proteomes" id="UP000326877">
    <property type="component" value="Unassembled WGS sequence"/>
</dbReference>
<organism evidence="2">
    <name type="scientific">Petromyces alliaceus</name>
    <name type="common">Aspergillus alliaceus</name>
    <dbReference type="NCBI Taxonomy" id="209559"/>
    <lineage>
        <taxon>Eukaryota</taxon>
        <taxon>Fungi</taxon>
        <taxon>Dikarya</taxon>
        <taxon>Ascomycota</taxon>
        <taxon>Pezizomycotina</taxon>
        <taxon>Eurotiomycetes</taxon>
        <taxon>Eurotiomycetidae</taxon>
        <taxon>Eurotiales</taxon>
        <taxon>Aspergillaceae</taxon>
        <taxon>Aspergillus</taxon>
        <taxon>Aspergillus subgen. Circumdati</taxon>
    </lineage>
</organism>
<dbReference type="AlphaFoldDB" id="A0A5N7C4Z4"/>
<evidence type="ECO:0000256" key="1">
    <source>
        <dbReference type="SAM" id="Phobius"/>
    </source>
</evidence>
<proteinExistence type="predicted"/>
<feature type="transmembrane region" description="Helical" evidence="1">
    <location>
        <begin position="49"/>
        <end position="70"/>
    </location>
</feature>
<feature type="transmembrane region" description="Helical" evidence="1">
    <location>
        <begin position="90"/>
        <end position="111"/>
    </location>
</feature>
<dbReference type="EMBL" id="ML735269">
    <property type="protein sequence ID" value="KAE8389171.1"/>
    <property type="molecule type" value="Genomic_DNA"/>
</dbReference>
<name>A0A5N7C4Z4_PETAA</name>
<evidence type="ECO:0008006" key="3">
    <source>
        <dbReference type="Google" id="ProtNLM"/>
    </source>
</evidence>
<dbReference type="PANTHER" id="PTHR42083">
    <property type="entry name" value="MARVEL DOMAIN-CONTAINING PROTEIN"/>
    <property type="match status" value="1"/>
</dbReference>
<gene>
    <name evidence="2" type="ORF">BDV23DRAFT_184731</name>
</gene>
<dbReference type="PANTHER" id="PTHR42083:SF1">
    <property type="entry name" value="MARVEL DOMAIN-CONTAINING PROTEIN"/>
    <property type="match status" value="1"/>
</dbReference>
<feature type="transmembrane region" description="Helical" evidence="1">
    <location>
        <begin position="173"/>
        <end position="190"/>
    </location>
</feature>
<accession>A0A5N7C4Z4</accession>
<keyword evidence="1" id="KW-0812">Transmembrane</keyword>
<keyword evidence="1" id="KW-1133">Transmembrane helix</keyword>
<reference evidence="2" key="1">
    <citation type="submission" date="2019-04" db="EMBL/GenBank/DDBJ databases">
        <title>Friends and foes A comparative genomics studyof 23 Aspergillus species from section Flavi.</title>
        <authorList>
            <consortium name="DOE Joint Genome Institute"/>
            <person name="Kjaerbolling I."/>
            <person name="Vesth T."/>
            <person name="Frisvad J.C."/>
            <person name="Nybo J.L."/>
            <person name="Theobald S."/>
            <person name="Kildgaard S."/>
            <person name="Isbrandt T."/>
            <person name="Kuo A."/>
            <person name="Sato A."/>
            <person name="Lyhne E.K."/>
            <person name="Kogle M.E."/>
            <person name="Wiebenga A."/>
            <person name="Kun R.S."/>
            <person name="Lubbers R.J."/>
            <person name="Makela M.R."/>
            <person name="Barry K."/>
            <person name="Chovatia M."/>
            <person name="Clum A."/>
            <person name="Daum C."/>
            <person name="Haridas S."/>
            <person name="He G."/>
            <person name="LaButti K."/>
            <person name="Lipzen A."/>
            <person name="Mondo S."/>
            <person name="Riley R."/>
            <person name="Salamov A."/>
            <person name="Simmons B.A."/>
            <person name="Magnuson J.K."/>
            <person name="Henrissat B."/>
            <person name="Mortensen U.H."/>
            <person name="Larsen T.O."/>
            <person name="Devries R.P."/>
            <person name="Grigoriev I.V."/>
            <person name="Machida M."/>
            <person name="Baker S.E."/>
            <person name="Andersen M.R."/>
        </authorList>
    </citation>
    <scope>NUCLEOTIDE SEQUENCE [LARGE SCALE GENOMIC DNA]</scope>
    <source>
        <strain evidence="2">IBT 14317</strain>
    </source>
</reference>
<evidence type="ECO:0000313" key="2">
    <source>
        <dbReference type="EMBL" id="KAE8389171.1"/>
    </source>
</evidence>
<feature type="transmembrane region" description="Helical" evidence="1">
    <location>
        <begin position="131"/>
        <end position="153"/>
    </location>
</feature>
<sequence length="227" mass="24968">MWWVLAGKAAKIGANAYKTHQAKKNGTPLDTNTTTRSAPLAPRPVRYKAYVELTLFFLQLVFGLTVIGLYGRDVHSAREHGDPQNAKWVYALVTGFLGAGTGLVYFGYGVVMMKLGRLERERRVVGSMGRVGWGVVLVVLWLVVFGVFGGMYIGVYGSGSEKEVERTKRMRRAVWVDLVNLVFWVGTTVIEGLRWWSLRSAGGVGDIEMLKGEPKGEGEAPKEAASV</sequence>
<protein>
    <recommendedName>
        <fullName evidence="3">MARVEL domain-containing protein</fullName>
    </recommendedName>
</protein>
<keyword evidence="1" id="KW-0472">Membrane</keyword>